<protein>
    <submittedName>
        <fullName evidence="3">Uncharacterized protein</fullName>
    </submittedName>
</protein>
<name>A0AA85IZD1_TRIRE</name>
<accession>A0AA85IZD1</accession>
<evidence type="ECO:0000313" key="2">
    <source>
        <dbReference type="Proteomes" id="UP000050795"/>
    </source>
</evidence>
<feature type="region of interest" description="Disordered" evidence="1">
    <location>
        <begin position="105"/>
        <end position="143"/>
    </location>
</feature>
<evidence type="ECO:0000256" key="1">
    <source>
        <dbReference type="SAM" id="MobiDB-lite"/>
    </source>
</evidence>
<feature type="compositionally biased region" description="Acidic residues" evidence="1">
    <location>
        <begin position="106"/>
        <end position="126"/>
    </location>
</feature>
<organism evidence="2 3">
    <name type="scientific">Trichobilharzia regenti</name>
    <name type="common">Nasal bird schistosome</name>
    <dbReference type="NCBI Taxonomy" id="157069"/>
    <lineage>
        <taxon>Eukaryota</taxon>
        <taxon>Metazoa</taxon>
        <taxon>Spiralia</taxon>
        <taxon>Lophotrochozoa</taxon>
        <taxon>Platyhelminthes</taxon>
        <taxon>Trematoda</taxon>
        <taxon>Digenea</taxon>
        <taxon>Strigeidida</taxon>
        <taxon>Schistosomatoidea</taxon>
        <taxon>Schistosomatidae</taxon>
        <taxon>Trichobilharzia</taxon>
    </lineage>
</organism>
<reference evidence="3" key="2">
    <citation type="submission" date="2023-11" db="UniProtKB">
        <authorList>
            <consortium name="WormBaseParasite"/>
        </authorList>
    </citation>
    <scope>IDENTIFICATION</scope>
</reference>
<dbReference type="WBParaSite" id="TREG1_133180.1">
    <property type="protein sequence ID" value="TREG1_133180.1"/>
    <property type="gene ID" value="TREG1_133180"/>
</dbReference>
<reference evidence="2" key="1">
    <citation type="submission" date="2022-06" db="EMBL/GenBank/DDBJ databases">
        <authorList>
            <person name="Berger JAMES D."/>
            <person name="Berger JAMES D."/>
        </authorList>
    </citation>
    <scope>NUCLEOTIDE SEQUENCE [LARGE SCALE GENOMIC DNA]</scope>
</reference>
<dbReference type="Proteomes" id="UP000050795">
    <property type="component" value="Unassembled WGS sequence"/>
</dbReference>
<sequence>MTHLESYIKEIVRKILISSGEPFTTSDIIVDIIYEYICRAVHYIRMHLSTNLPDLRDLLIMCRDQPIRLTRIVKYFRTISQSSCIKMADVEGIDEQLSSFVKDHYDIDDDNDDVDRDGGGEEDDDCNMSNNNNNTEKEANGLRGGDSILLQNSKLVNSLLSNEDTNWLRLNSLLDQLSIPSPCQSELFWRKFNPKLLQIYEKISQGRSLRLLRIDSKSCCSTVEEFLAFSRLRQSASFTSITRSRNFEKFWYWLFYYPLNVNNKDTTIKKKTKEAISSSSPGTQTQTPPASPILLTSKEMREYYLKMRTKSTSSSSARAEAITATAAAATTTTTTTWDAPLHEGLLIVAYLLTGDILDVIDMILFNRQKLDINLSSPITPIEVKEVLRVFRTVLYPV</sequence>
<feature type="region of interest" description="Disordered" evidence="1">
    <location>
        <begin position="272"/>
        <end position="291"/>
    </location>
</feature>
<feature type="compositionally biased region" description="Low complexity" evidence="1">
    <location>
        <begin position="277"/>
        <end position="288"/>
    </location>
</feature>
<evidence type="ECO:0000313" key="3">
    <source>
        <dbReference type="WBParaSite" id="TREG1_133180.1"/>
    </source>
</evidence>
<keyword evidence="2" id="KW-1185">Reference proteome</keyword>
<proteinExistence type="predicted"/>
<dbReference type="AlphaFoldDB" id="A0AA85IZD1"/>